<sequence>MNSFLRYVLCFSLCLTTLVSCIEDQDFGQYDDLNLTPTLEASILYIESPESFINAAGDVDIISRDFNFDAFSSDVFAKRVLDGTITYIVENTTSKDDIRVRVELLNADGGVIDVENIPPVAPGSEYRLDIAYGNSGKNINIIKFTSSIRVTATNEGDSTSTSDLPDPKIILKSSGKFRVDIK</sequence>
<dbReference type="EMBL" id="FNAO01000003">
    <property type="protein sequence ID" value="SDE10450.1"/>
    <property type="molecule type" value="Genomic_DNA"/>
</dbReference>
<organism evidence="1 2">
    <name type="scientific">Pricia antarctica</name>
    <dbReference type="NCBI Taxonomy" id="641691"/>
    <lineage>
        <taxon>Bacteria</taxon>
        <taxon>Pseudomonadati</taxon>
        <taxon>Bacteroidota</taxon>
        <taxon>Flavobacteriia</taxon>
        <taxon>Flavobacteriales</taxon>
        <taxon>Flavobacteriaceae</taxon>
        <taxon>Pricia</taxon>
    </lineage>
</organism>
<accession>A0A1G7A6N9</accession>
<protein>
    <submittedName>
        <fullName evidence="1">Uncharacterized protein</fullName>
    </submittedName>
</protein>
<dbReference type="AlphaFoldDB" id="A0A1G7A6N9"/>
<gene>
    <name evidence="1" type="ORF">SAMN05421636_103257</name>
</gene>
<reference evidence="1 2" key="1">
    <citation type="submission" date="2016-10" db="EMBL/GenBank/DDBJ databases">
        <authorList>
            <person name="de Groot N.N."/>
        </authorList>
    </citation>
    <scope>NUCLEOTIDE SEQUENCE [LARGE SCALE GENOMIC DNA]</scope>
    <source>
        <strain evidence="1 2">DSM 23421</strain>
    </source>
</reference>
<evidence type="ECO:0000313" key="2">
    <source>
        <dbReference type="Proteomes" id="UP000199109"/>
    </source>
</evidence>
<proteinExistence type="predicted"/>
<dbReference type="Proteomes" id="UP000199109">
    <property type="component" value="Unassembled WGS sequence"/>
</dbReference>
<dbReference type="RefSeq" id="WP_091866959.1">
    <property type="nucleotide sequence ID" value="NZ_FNAO01000003.1"/>
</dbReference>
<dbReference type="OrthoDB" id="1448832at2"/>
<evidence type="ECO:0000313" key="1">
    <source>
        <dbReference type="EMBL" id="SDE10450.1"/>
    </source>
</evidence>
<dbReference type="STRING" id="641691.SAMN05421636_103257"/>
<dbReference type="PROSITE" id="PS51257">
    <property type="entry name" value="PROKAR_LIPOPROTEIN"/>
    <property type="match status" value="1"/>
</dbReference>
<keyword evidence="2" id="KW-1185">Reference proteome</keyword>
<name>A0A1G7A6N9_9FLAO</name>